<evidence type="ECO:0000256" key="2">
    <source>
        <dbReference type="ARBA" id="ARBA00022741"/>
    </source>
</evidence>
<dbReference type="GO" id="GO:0016887">
    <property type="term" value="F:ATP hydrolysis activity"/>
    <property type="evidence" value="ECO:0007669"/>
    <property type="project" value="TreeGrafter"/>
</dbReference>
<keyword evidence="9" id="KW-1185">Reference proteome</keyword>
<dbReference type="FunFam" id="3.30.450.90:FF:000001">
    <property type="entry name" value="Type II secretion system ATPase GspE"/>
    <property type="match status" value="1"/>
</dbReference>
<evidence type="ECO:0000256" key="1">
    <source>
        <dbReference type="ARBA" id="ARBA00006611"/>
    </source>
</evidence>
<evidence type="ECO:0000313" key="8">
    <source>
        <dbReference type="Proteomes" id="UP000245059"/>
    </source>
</evidence>
<feature type="region of interest" description="Disordered" evidence="4">
    <location>
        <begin position="305"/>
        <end position="325"/>
    </location>
</feature>
<dbReference type="InterPro" id="IPR027417">
    <property type="entry name" value="P-loop_NTPase"/>
</dbReference>
<evidence type="ECO:0000313" key="9">
    <source>
        <dbReference type="Proteomes" id="UP000245217"/>
    </source>
</evidence>
<evidence type="ECO:0000313" key="6">
    <source>
        <dbReference type="EMBL" id="PWD85754.1"/>
    </source>
</evidence>
<dbReference type="SMART" id="SM00382">
    <property type="entry name" value="AAA"/>
    <property type="match status" value="1"/>
</dbReference>
<evidence type="ECO:0000256" key="3">
    <source>
        <dbReference type="ARBA" id="ARBA00022840"/>
    </source>
</evidence>
<gene>
    <name evidence="6" type="ORF">DC077_06885</name>
    <name evidence="7" type="ORF">DC078_06505</name>
</gene>
<dbReference type="EMBL" id="QEWW01000004">
    <property type="protein sequence ID" value="PWD85754.1"/>
    <property type="molecule type" value="Genomic_DNA"/>
</dbReference>
<reference evidence="8 9" key="2">
    <citation type="submission" date="2018-05" db="EMBL/GenBank/DDBJ databases">
        <title>Ignatzschineria dubaiensis sp. nov., isolated from necrotic foot tissues of dromedaries (Camelus dromedarius) and associated maggots in Dubai, United Arab Emirates.</title>
        <authorList>
            <person name="Tsang C.C."/>
            <person name="Tang J.Y.M."/>
            <person name="Fong J.Y.H."/>
            <person name="Kinne J."/>
            <person name="Lee H.H."/>
            <person name="Joseph M."/>
            <person name="Jose S."/>
            <person name="Schuster R.K."/>
            <person name="Tang Y."/>
            <person name="Sivakumar S."/>
            <person name="Chen J.H.K."/>
            <person name="Teng J.L.L."/>
            <person name="Lau S.K.P."/>
            <person name="Wernery U."/>
            <person name="Woo P.C.Y."/>
        </authorList>
    </citation>
    <scope>NUCLEOTIDE SEQUENCE [LARGE SCALE GENOMIC DNA]</scope>
    <source>
        <strain evidence="8">UAE-HKU57</strain>
        <strain evidence="9">UAE-HKU58</strain>
    </source>
</reference>
<dbReference type="Proteomes" id="UP000245059">
    <property type="component" value="Unassembled WGS sequence"/>
</dbReference>
<dbReference type="GO" id="GO:0005524">
    <property type="term" value="F:ATP binding"/>
    <property type="evidence" value="ECO:0007669"/>
    <property type="project" value="UniProtKB-KW"/>
</dbReference>
<dbReference type="CDD" id="cd01129">
    <property type="entry name" value="PulE-GspE-like"/>
    <property type="match status" value="1"/>
</dbReference>
<dbReference type="SUPFAM" id="SSF52540">
    <property type="entry name" value="P-loop containing nucleoside triphosphate hydrolases"/>
    <property type="match status" value="1"/>
</dbReference>
<dbReference type="InterPro" id="IPR001482">
    <property type="entry name" value="T2SS/T4SS_dom"/>
</dbReference>
<comment type="similarity">
    <text evidence="1">Belongs to the GSP E family.</text>
</comment>
<dbReference type="InterPro" id="IPR003593">
    <property type="entry name" value="AAA+_ATPase"/>
</dbReference>
<dbReference type="EMBL" id="QEWV01000005">
    <property type="protein sequence ID" value="PWD91643.1"/>
    <property type="molecule type" value="Genomic_DNA"/>
</dbReference>
<dbReference type="PANTHER" id="PTHR30258">
    <property type="entry name" value="TYPE II SECRETION SYSTEM PROTEIN GSPE-RELATED"/>
    <property type="match status" value="1"/>
</dbReference>
<evidence type="ECO:0000313" key="7">
    <source>
        <dbReference type="EMBL" id="PWD91643.1"/>
    </source>
</evidence>
<comment type="caution">
    <text evidence="6">The sequence shown here is derived from an EMBL/GenBank/DDBJ whole genome shotgun (WGS) entry which is preliminary data.</text>
</comment>
<accession>A0A2U2AQ41</accession>
<dbReference type="FunFam" id="3.40.50.300:FF:000398">
    <property type="entry name" value="Type IV pilus assembly ATPase PilB"/>
    <property type="match status" value="1"/>
</dbReference>
<protein>
    <recommendedName>
        <fullName evidence="5">Bacterial type II secretion system protein E domain-containing protein</fullName>
    </recommendedName>
</protein>
<dbReference type="Proteomes" id="UP000245217">
    <property type="component" value="Unassembled WGS sequence"/>
</dbReference>
<dbReference type="SUPFAM" id="SSF160246">
    <property type="entry name" value="EspE N-terminal domain-like"/>
    <property type="match status" value="1"/>
</dbReference>
<feature type="compositionally biased region" description="Basic and acidic residues" evidence="4">
    <location>
        <begin position="311"/>
        <end position="325"/>
    </location>
</feature>
<dbReference type="Pfam" id="PF00437">
    <property type="entry name" value="T2SSE"/>
    <property type="match status" value="1"/>
</dbReference>
<name>A0A2U2AQ41_9GAMM</name>
<dbReference type="Gene3D" id="3.40.50.300">
    <property type="entry name" value="P-loop containing nucleotide triphosphate hydrolases"/>
    <property type="match status" value="1"/>
</dbReference>
<dbReference type="GO" id="GO:0005886">
    <property type="term" value="C:plasma membrane"/>
    <property type="evidence" value="ECO:0007669"/>
    <property type="project" value="TreeGrafter"/>
</dbReference>
<keyword evidence="3" id="KW-0067">ATP-binding</keyword>
<evidence type="ECO:0000256" key="4">
    <source>
        <dbReference type="SAM" id="MobiDB-lite"/>
    </source>
</evidence>
<dbReference type="Gene3D" id="3.30.450.90">
    <property type="match status" value="1"/>
</dbReference>
<organism evidence="6 8">
    <name type="scientific">Ignatzschineria cameli</name>
    <dbReference type="NCBI Taxonomy" id="2182793"/>
    <lineage>
        <taxon>Bacteria</taxon>
        <taxon>Pseudomonadati</taxon>
        <taxon>Pseudomonadota</taxon>
        <taxon>Gammaproteobacteria</taxon>
        <taxon>Cardiobacteriales</taxon>
        <taxon>Ignatzschineriaceae</taxon>
        <taxon>Ignatzschineria</taxon>
    </lineage>
</organism>
<keyword evidence="2" id="KW-0547">Nucleotide-binding</keyword>
<proteinExistence type="inferred from homology"/>
<dbReference type="PROSITE" id="PS00662">
    <property type="entry name" value="T2SP_E"/>
    <property type="match status" value="1"/>
</dbReference>
<dbReference type="InterPro" id="IPR037257">
    <property type="entry name" value="T2SS_E_N_sf"/>
</dbReference>
<reference evidence="6" key="1">
    <citation type="journal article" date="2018" name="Genome Announc.">
        <title>Ignatzschineria cameli sp. nov., isolated from necrotic foot tissue of dromedaries (Camelus dromedarius) and associated maggots (Wohlfahrtia species) in Dubai.</title>
        <authorList>
            <person name="Tsang C.C."/>
            <person name="Tang J.Y."/>
            <person name="Fong J.Y."/>
            <person name="Kinne J."/>
            <person name="Lee H.H."/>
            <person name="Joseph M."/>
            <person name="Jose S."/>
            <person name="Schuster R.K."/>
            <person name="Tang Y."/>
            <person name="Sivakumar S."/>
            <person name="Chen J.H."/>
            <person name="Teng J.L."/>
            <person name="Lau S.K."/>
            <person name="Wernery U."/>
            <person name="Woo P.C."/>
        </authorList>
    </citation>
    <scope>NUCLEOTIDE SEQUENCE</scope>
    <source>
        <strain evidence="6">UAE-HKU57</strain>
        <strain evidence="7">UAE-HKU58</strain>
    </source>
</reference>
<feature type="domain" description="Bacterial type II secretion system protein E" evidence="5">
    <location>
        <begin position="617"/>
        <end position="631"/>
    </location>
</feature>
<evidence type="ECO:0000259" key="5">
    <source>
        <dbReference type="PROSITE" id="PS00662"/>
    </source>
</evidence>
<dbReference type="AlphaFoldDB" id="A0A2U2AQ41"/>
<dbReference type="PANTHER" id="PTHR30258:SF1">
    <property type="entry name" value="PROTEIN TRANSPORT PROTEIN HOFB HOMOLOG"/>
    <property type="match status" value="1"/>
</dbReference>
<sequence length="796" mass="88855">MIVVIRSSIILYRNPEKMLYNSIIMSSIDSRSSVIIATILGQKAIIQGICATIFVLKCKTNDKVAQYLMKRLRVKLEHNPLIQGLIDLKWMAKEAVPLLSAKMYENERSVVGKLRAHGLTSQAIFEAALAVNQRRHTPLPIVDLVYFSSIKDFDFGTFATKEELLAQYSVPLVILPDRLVVVTGDPGNEKFFDTLALRYPGKIEYWLGDSDQISAMIKLLTIPTQAMPLPEVQEVAPEAREVPNDVAHHEVDNASDIVSKMPEDFAHHRDLEEERDEIESMRDLEPLMGEETDEKMDEEIKEEIKEEMEEDPRSEALRDSALDLSEIESRLDENESEVEIASREEGALASFAAGLSEEVLAAVEDTPTASDLSISDEMMPALEDSTEILESVLAEIQQENQAEEATTAISVETSDGVVDYLNFILLDAITQKASDIHFEPYESSYRVRFRIDGILHKVYVVPEAYRDTLASRLKVMAELDIAEKRLPQDGHITLCLEEEEVDARISVIPTLWGEKVVIRLLDNSELNYSLNKIGLTATQKSLVQSSIERSQGLILVTGPTGSGKTVTLYACLNYLNDVSRNIATVEDPIEINLEGINQLQVHPKIGLTFAEALRAFLRQDPDVLMVGEIRDYETADITIKAAQTGHLVLSTLHTKSAVESLVRLKNMGVEPYNIASTVDLIIAQRLVRELCHCKEEDIVDSAYLETLGFTPMQAASKFYRASGCSECHDGYRGRFAIFEVMPVSKRVSQLLLEGASPLEIAKQAEREGVKNLRTAGIEMVLAGRTSLEEILRVTTE</sequence>